<sequence length="95" mass="11508">MLFDSLSRLADKRPNLTHDEKVWLITTINNNFSLEGKEKLYSLLIVFNKQQTDIYDPKEPFYDIEKIDPKLQIIWHEFSKMHLKSLQDDKRRKKE</sequence>
<dbReference type="Proteomes" id="UP000110868">
    <property type="component" value="Segment"/>
</dbReference>
<proteinExistence type="predicted"/>
<dbReference type="OrthoDB" id="22481at10239"/>
<dbReference type="KEGG" id="vg:18938207"/>
<gene>
    <name evidence="1" type="ORF">AMIV_046</name>
</gene>
<evidence type="ECO:0000313" key="1">
    <source>
        <dbReference type="EMBL" id="AHL67541.1"/>
    </source>
</evidence>
<dbReference type="RefSeq" id="YP_009021125.1">
    <property type="nucleotide sequence ID" value="NC_023848.1"/>
</dbReference>
<reference evidence="1 2" key="1">
    <citation type="submission" date="2013-12" db="EMBL/GenBank/DDBJ databases">
        <authorList>
            <person name="Tong Y."/>
            <person name="Zhang J."/>
            <person name="Huang Y."/>
            <person name="Li S."/>
            <person name="Pei G."/>
            <person name="Zhang Z."/>
            <person name="Mi Z."/>
            <person name="An X."/>
        </authorList>
    </citation>
    <scope>NUCLEOTIDE SEQUENCE [LARGE SCALE GENOMIC DNA]</scope>
    <source>
        <strain evidence="1">AMIV</strain>
    </source>
</reference>
<keyword evidence="2" id="KW-1185">Reference proteome</keyword>
<organism evidence="1 2">
    <name type="scientific">Chloriridovirus anopheles1</name>
    <dbReference type="NCBI Taxonomy" id="1465751"/>
    <lineage>
        <taxon>Viruses</taxon>
        <taxon>Varidnaviria</taxon>
        <taxon>Bamfordvirae</taxon>
        <taxon>Nucleocytoviricota</taxon>
        <taxon>Megaviricetes</taxon>
        <taxon>Pimascovirales</taxon>
        <taxon>Pimascovirales incertae sedis</taxon>
        <taxon>Iridoviridae</taxon>
        <taxon>Betairidovirinae</taxon>
        <taxon>Chloriridovirus</taxon>
    </lineage>
</organism>
<evidence type="ECO:0000313" key="2">
    <source>
        <dbReference type="Proteomes" id="UP000110868"/>
    </source>
</evidence>
<accession>W8R9L4</accession>
<name>W8R9L4_9VIRU</name>
<dbReference type="EMBL" id="KF938901">
    <property type="protein sequence ID" value="AHL67541.1"/>
    <property type="molecule type" value="Genomic_DNA"/>
</dbReference>
<protein>
    <submittedName>
        <fullName evidence="1">Uncharacterized protein</fullName>
    </submittedName>
</protein>
<dbReference type="GeneID" id="18938207"/>